<keyword evidence="2" id="KW-1185">Reference proteome</keyword>
<feature type="non-terminal residue" evidence="1">
    <location>
        <position position="1"/>
    </location>
</feature>
<sequence length="140" mass="15316">GSHAQIETLVAGQAKPKTALAWRGSCFSSAEVSASSSRRGVAFSVEPGFVAVGLKAAPGRETDSYGALDFAFYCMEHGRVQIYEAGEMKYTHRGKYSEDSVLEIHLRAHPHSVEYLIDRDVVYKSLTTPADSLHFQICFG</sequence>
<comment type="caution">
    <text evidence="1">The sequence shown here is derived from an EMBL/GenBank/DDBJ whole genome shotgun (WGS) entry which is preliminary data.</text>
</comment>
<protein>
    <submittedName>
        <fullName evidence="1">Uncharacterized protein</fullName>
    </submittedName>
</protein>
<dbReference type="EMBL" id="CAUYUJ010012781">
    <property type="protein sequence ID" value="CAK0834589.1"/>
    <property type="molecule type" value="Genomic_DNA"/>
</dbReference>
<gene>
    <name evidence="1" type="ORF">PCOR1329_LOCUS31975</name>
</gene>
<proteinExistence type="predicted"/>
<evidence type="ECO:0000313" key="1">
    <source>
        <dbReference type="EMBL" id="CAK0834589.1"/>
    </source>
</evidence>
<accession>A0ABN9SRI8</accession>
<name>A0ABN9SRI8_9DINO</name>
<organism evidence="1 2">
    <name type="scientific">Prorocentrum cordatum</name>
    <dbReference type="NCBI Taxonomy" id="2364126"/>
    <lineage>
        <taxon>Eukaryota</taxon>
        <taxon>Sar</taxon>
        <taxon>Alveolata</taxon>
        <taxon>Dinophyceae</taxon>
        <taxon>Prorocentrales</taxon>
        <taxon>Prorocentraceae</taxon>
        <taxon>Prorocentrum</taxon>
    </lineage>
</organism>
<reference evidence="1" key="1">
    <citation type="submission" date="2023-10" db="EMBL/GenBank/DDBJ databases">
        <authorList>
            <person name="Chen Y."/>
            <person name="Shah S."/>
            <person name="Dougan E. K."/>
            <person name="Thang M."/>
            <person name="Chan C."/>
        </authorList>
    </citation>
    <scope>NUCLEOTIDE SEQUENCE [LARGE SCALE GENOMIC DNA]</scope>
</reference>
<dbReference type="Proteomes" id="UP001189429">
    <property type="component" value="Unassembled WGS sequence"/>
</dbReference>
<evidence type="ECO:0000313" key="2">
    <source>
        <dbReference type="Proteomes" id="UP001189429"/>
    </source>
</evidence>
<feature type="non-terminal residue" evidence="1">
    <location>
        <position position="140"/>
    </location>
</feature>